<comment type="caution">
    <text evidence="1">The sequence shown here is derived from an EMBL/GenBank/DDBJ whole genome shotgun (WGS) entry which is preliminary data.</text>
</comment>
<dbReference type="EMBL" id="JAUDFV010000133">
    <property type="protein sequence ID" value="KAL2727165.1"/>
    <property type="molecule type" value="Genomic_DNA"/>
</dbReference>
<proteinExistence type="predicted"/>
<organism evidence="1 2">
    <name type="scientific">Vespula squamosa</name>
    <name type="common">Southern yellow jacket</name>
    <name type="synonym">Wasp</name>
    <dbReference type="NCBI Taxonomy" id="30214"/>
    <lineage>
        <taxon>Eukaryota</taxon>
        <taxon>Metazoa</taxon>
        <taxon>Ecdysozoa</taxon>
        <taxon>Arthropoda</taxon>
        <taxon>Hexapoda</taxon>
        <taxon>Insecta</taxon>
        <taxon>Pterygota</taxon>
        <taxon>Neoptera</taxon>
        <taxon>Endopterygota</taxon>
        <taxon>Hymenoptera</taxon>
        <taxon>Apocrita</taxon>
        <taxon>Aculeata</taxon>
        <taxon>Vespoidea</taxon>
        <taxon>Vespidae</taxon>
        <taxon>Vespinae</taxon>
        <taxon>Vespula</taxon>
    </lineage>
</organism>
<feature type="non-terminal residue" evidence="1">
    <location>
        <position position="73"/>
    </location>
</feature>
<dbReference type="Proteomes" id="UP001607302">
    <property type="component" value="Unassembled WGS sequence"/>
</dbReference>
<reference evidence="1 2" key="1">
    <citation type="journal article" date="2024" name="Ann. Entomol. Soc. Am.">
        <title>Genomic analyses of the southern and eastern yellowjacket wasps (Hymenoptera: Vespidae) reveal evolutionary signatures of social life.</title>
        <authorList>
            <person name="Catto M.A."/>
            <person name="Caine P.B."/>
            <person name="Orr S.E."/>
            <person name="Hunt B.G."/>
            <person name="Goodisman M.A.D."/>
        </authorList>
    </citation>
    <scope>NUCLEOTIDE SEQUENCE [LARGE SCALE GENOMIC DNA]</scope>
    <source>
        <strain evidence="1">233</strain>
        <tissue evidence="1">Head and thorax</tissue>
    </source>
</reference>
<dbReference type="AlphaFoldDB" id="A0ABD2B388"/>
<name>A0ABD2B388_VESSQ</name>
<keyword evidence="2" id="KW-1185">Reference proteome</keyword>
<protein>
    <submittedName>
        <fullName evidence="1">Uncharacterized protein</fullName>
    </submittedName>
</protein>
<sequence>MHVIANIEVFGDVTRAERGVSHISLPGVCQQASKALLLLTIFQHDDGEIRTREFIRAMDDDGLKDPDKRMKND</sequence>
<accession>A0ABD2B388</accession>
<evidence type="ECO:0000313" key="1">
    <source>
        <dbReference type="EMBL" id="KAL2727165.1"/>
    </source>
</evidence>
<gene>
    <name evidence="1" type="ORF">V1478_007443</name>
</gene>
<evidence type="ECO:0000313" key="2">
    <source>
        <dbReference type="Proteomes" id="UP001607302"/>
    </source>
</evidence>